<feature type="binding site" evidence="9">
    <location>
        <position position="128"/>
    </location>
    <ligand>
        <name>substrate</name>
    </ligand>
</feature>
<dbReference type="InterPro" id="IPR005720">
    <property type="entry name" value="Dihydroorotate_DH_cat"/>
</dbReference>
<dbReference type="InterPro" id="IPR049622">
    <property type="entry name" value="Dihydroorotate_DH_I"/>
</dbReference>
<dbReference type="Gene3D" id="3.20.20.70">
    <property type="entry name" value="Aldolase class I"/>
    <property type="match status" value="1"/>
</dbReference>
<feature type="binding site" evidence="9">
    <location>
        <position position="218"/>
    </location>
    <ligand>
        <name>FMN</name>
        <dbReference type="ChEBI" id="CHEBI:58210"/>
    </ligand>
</feature>
<feature type="active site" description="Nucleophile" evidence="9">
    <location>
        <position position="131"/>
    </location>
</feature>
<comment type="function">
    <text evidence="9">Catalyzes the conversion of dihydroorotate to orotate.</text>
</comment>
<gene>
    <name evidence="9" type="primary">pyrD</name>
    <name evidence="11" type="ORF">JF887_10215</name>
</gene>
<dbReference type="InterPro" id="IPR050074">
    <property type="entry name" value="DHO_dehydrogenase"/>
</dbReference>
<name>A0A934KMV2_9BACT</name>
<comment type="similarity">
    <text evidence="3 9">Belongs to the dihydroorotate dehydrogenase family. Type 1 subfamily.</text>
</comment>
<dbReference type="NCBIfam" id="NF005574">
    <property type="entry name" value="PRK07259.1"/>
    <property type="match status" value="1"/>
</dbReference>
<dbReference type="PROSITE" id="PS00911">
    <property type="entry name" value="DHODEHASE_1"/>
    <property type="match status" value="1"/>
</dbReference>
<evidence type="ECO:0000256" key="8">
    <source>
        <dbReference type="ARBA" id="ARBA00023002"/>
    </source>
</evidence>
<feature type="binding site" evidence="9">
    <location>
        <begin position="266"/>
        <end position="267"/>
    </location>
    <ligand>
        <name>FMN</name>
        <dbReference type="ChEBI" id="CHEBI:58210"/>
    </ligand>
</feature>
<dbReference type="PANTHER" id="PTHR48109">
    <property type="entry name" value="DIHYDROOROTATE DEHYDROGENASE (QUINONE), MITOCHONDRIAL-RELATED"/>
    <property type="match status" value="1"/>
</dbReference>
<dbReference type="EC" id="1.3.-.-" evidence="9"/>
<evidence type="ECO:0000313" key="12">
    <source>
        <dbReference type="Proteomes" id="UP000614410"/>
    </source>
</evidence>
<dbReference type="PANTHER" id="PTHR48109:SF1">
    <property type="entry name" value="DIHYDROOROTATE DEHYDROGENASE (FUMARATE)"/>
    <property type="match status" value="1"/>
</dbReference>
<comment type="catalytic activity">
    <reaction evidence="9">
        <text>(S)-dihydroorotate + A = orotate + AH2</text>
        <dbReference type="Rhea" id="RHEA:18073"/>
        <dbReference type="ChEBI" id="CHEBI:13193"/>
        <dbReference type="ChEBI" id="CHEBI:17499"/>
        <dbReference type="ChEBI" id="CHEBI:30839"/>
        <dbReference type="ChEBI" id="CHEBI:30864"/>
    </reaction>
</comment>
<evidence type="ECO:0000256" key="4">
    <source>
        <dbReference type="ARBA" id="ARBA00022490"/>
    </source>
</evidence>
<evidence type="ECO:0000256" key="3">
    <source>
        <dbReference type="ARBA" id="ARBA00008008"/>
    </source>
</evidence>
<sequence>MPELQVDLGRGLRLSNPVGLASGTAGFGFELADLVDLDRIGALYTKGTTRMPRAGNPPPRVAETAGGMLNSIGLQNPGVEHVATVYAPLFSQWRCAVIVNVAGATVDEYVQCVRILDGADGIAGYELNISCPNIAHGLDLGRDPGEAARLTAAVRAVTERCIVVKLSPNVSDIGAVAAAVESAGADAISAVNTFVGLKMHRQARRPVLAGSGTGGLSGPAIKPLAVAAVAAVRAAVRIPVIGVGGIIDTGDAVDFIIAGADAVQIGTATFPDPSTAVRIVDGLTEHLAMVGISHLSELRWHPQEPTIGLFAAAGVAPPP</sequence>
<dbReference type="InterPro" id="IPR033888">
    <property type="entry name" value="DHOD_1B"/>
</dbReference>
<feature type="binding site" evidence="9">
    <location>
        <position position="128"/>
    </location>
    <ligand>
        <name>FMN</name>
        <dbReference type="ChEBI" id="CHEBI:58210"/>
    </ligand>
</feature>
<dbReference type="AlphaFoldDB" id="A0A934KMV2"/>
<feature type="binding site" evidence="9">
    <location>
        <position position="165"/>
    </location>
    <ligand>
        <name>FMN</name>
        <dbReference type="ChEBI" id="CHEBI:58210"/>
    </ligand>
</feature>
<dbReference type="NCBIfam" id="TIGR01037">
    <property type="entry name" value="pyrD_sub1_fam"/>
    <property type="match status" value="1"/>
</dbReference>
<organism evidence="11 12">
    <name type="scientific">Candidatus Amunia macphersoniae</name>
    <dbReference type="NCBI Taxonomy" id="3127014"/>
    <lineage>
        <taxon>Bacteria</taxon>
        <taxon>Bacillati</taxon>
        <taxon>Candidatus Dormiibacterota</taxon>
        <taxon>Candidatus Dormibacteria</taxon>
        <taxon>Candidatus Aeolococcales</taxon>
        <taxon>Candidatus Aeolococcaceae</taxon>
        <taxon>Candidatus Amunia</taxon>
    </lineage>
</organism>
<dbReference type="SUPFAM" id="SSF51395">
    <property type="entry name" value="FMN-linked oxidoreductases"/>
    <property type="match status" value="1"/>
</dbReference>
<dbReference type="InterPro" id="IPR024920">
    <property type="entry name" value="Dihydroorotate_DH_1"/>
</dbReference>
<comment type="cofactor">
    <cofactor evidence="9">
        <name>FMN</name>
        <dbReference type="ChEBI" id="CHEBI:58210"/>
    </cofactor>
    <text evidence="9">Binds 1 FMN per subunit.</text>
</comment>
<proteinExistence type="inferred from homology"/>
<keyword evidence="7 9" id="KW-0665">Pyrimidine biosynthesis</keyword>
<dbReference type="Pfam" id="PF01180">
    <property type="entry name" value="DHO_dh"/>
    <property type="match status" value="1"/>
</dbReference>
<evidence type="ECO:0000313" key="11">
    <source>
        <dbReference type="EMBL" id="MBJ7609783.1"/>
    </source>
</evidence>
<dbReference type="InterPro" id="IPR013785">
    <property type="entry name" value="Aldolase_TIM"/>
</dbReference>
<evidence type="ECO:0000256" key="2">
    <source>
        <dbReference type="ARBA" id="ARBA00004725"/>
    </source>
</evidence>
<evidence type="ECO:0000256" key="6">
    <source>
        <dbReference type="ARBA" id="ARBA00022643"/>
    </source>
</evidence>
<dbReference type="GO" id="GO:0006207">
    <property type="term" value="P:'de novo' pyrimidine nucleobase biosynthetic process"/>
    <property type="evidence" value="ECO:0007669"/>
    <property type="project" value="InterPro"/>
</dbReference>
<comment type="caution">
    <text evidence="11">The sequence shown here is derived from an EMBL/GenBank/DDBJ whole genome shotgun (WGS) entry which is preliminary data.</text>
</comment>
<dbReference type="GO" id="GO:0005737">
    <property type="term" value="C:cytoplasm"/>
    <property type="evidence" value="ECO:0007669"/>
    <property type="project" value="UniProtKB-SubCell"/>
</dbReference>
<reference evidence="11 12" key="1">
    <citation type="submission" date="2020-10" db="EMBL/GenBank/DDBJ databases">
        <title>Ca. Dormibacterota MAGs.</title>
        <authorList>
            <person name="Montgomery K."/>
        </authorList>
    </citation>
    <scope>NUCLEOTIDE SEQUENCE [LARGE SCALE GENOMIC DNA]</scope>
    <source>
        <strain evidence="11">Mitchell_Peninsula_5</strain>
    </source>
</reference>
<dbReference type="GO" id="GO:0044205">
    <property type="term" value="P:'de novo' UMP biosynthetic process"/>
    <property type="evidence" value="ECO:0007669"/>
    <property type="project" value="UniProtKB-UniRule"/>
</dbReference>
<dbReference type="InterPro" id="IPR012135">
    <property type="entry name" value="Dihydroorotate_DH_1_2"/>
</dbReference>
<dbReference type="InterPro" id="IPR001295">
    <property type="entry name" value="Dihydroorotate_DH_CS"/>
</dbReference>
<comment type="subcellular location">
    <subcellularLocation>
        <location evidence="1 9">Cytoplasm</location>
    </subcellularLocation>
</comment>
<evidence type="ECO:0000256" key="7">
    <source>
        <dbReference type="ARBA" id="ARBA00022975"/>
    </source>
</evidence>
<feature type="binding site" evidence="9">
    <location>
        <begin position="70"/>
        <end position="74"/>
    </location>
    <ligand>
        <name>substrate</name>
    </ligand>
</feature>
<feature type="binding site" evidence="9">
    <location>
        <position position="46"/>
    </location>
    <ligand>
        <name>substrate</name>
    </ligand>
</feature>
<keyword evidence="6 9" id="KW-0288">FMN</keyword>
<comment type="pathway">
    <text evidence="2 9">Pyrimidine metabolism; UMP biosynthesis via de novo pathway.</text>
</comment>
<feature type="binding site" evidence="9">
    <location>
        <begin position="244"/>
        <end position="245"/>
    </location>
    <ligand>
        <name>FMN</name>
        <dbReference type="ChEBI" id="CHEBI:58210"/>
    </ligand>
</feature>
<feature type="binding site" evidence="9">
    <location>
        <position position="100"/>
    </location>
    <ligand>
        <name>FMN</name>
        <dbReference type="ChEBI" id="CHEBI:58210"/>
    </ligand>
</feature>
<evidence type="ECO:0000256" key="9">
    <source>
        <dbReference type="HAMAP-Rule" id="MF_00224"/>
    </source>
</evidence>
<dbReference type="CDD" id="cd04740">
    <property type="entry name" value="DHOD_1B_like"/>
    <property type="match status" value="1"/>
</dbReference>
<feature type="domain" description="Dihydroorotate dehydrogenase catalytic" evidence="10">
    <location>
        <begin position="11"/>
        <end position="287"/>
    </location>
</feature>
<protein>
    <recommendedName>
        <fullName evidence="9">Dihydroorotate dehydrogenase</fullName>
        <shortName evidence="9">DHOD</shortName>
        <shortName evidence="9">DHODase</shortName>
        <shortName evidence="9">DHOdehase</shortName>
        <ecNumber evidence="9">1.3.-.-</ecNumber>
    </recommendedName>
</protein>
<evidence type="ECO:0000259" key="10">
    <source>
        <dbReference type="Pfam" id="PF01180"/>
    </source>
</evidence>
<feature type="binding site" evidence="9">
    <location>
        <position position="22"/>
    </location>
    <ligand>
        <name>FMN</name>
        <dbReference type="ChEBI" id="CHEBI:58210"/>
    </ligand>
</feature>
<dbReference type="Proteomes" id="UP000614410">
    <property type="component" value="Unassembled WGS sequence"/>
</dbReference>
<keyword evidence="8 9" id="KW-0560">Oxidoreductase</keyword>
<feature type="binding site" evidence="9">
    <location>
        <position position="191"/>
    </location>
    <ligand>
        <name>FMN</name>
        <dbReference type="ChEBI" id="CHEBI:58210"/>
    </ligand>
</feature>
<dbReference type="PROSITE" id="PS00912">
    <property type="entry name" value="DHODEHASE_2"/>
    <property type="match status" value="1"/>
</dbReference>
<dbReference type="PIRSF" id="PIRSF000164">
    <property type="entry name" value="DHO_oxidase"/>
    <property type="match status" value="1"/>
</dbReference>
<feature type="binding site" evidence="9">
    <location>
        <begin position="46"/>
        <end position="47"/>
    </location>
    <ligand>
        <name>FMN</name>
        <dbReference type="ChEBI" id="CHEBI:58210"/>
    </ligand>
</feature>
<dbReference type="HAMAP" id="MF_00224">
    <property type="entry name" value="DHO_dh_type1"/>
    <property type="match status" value="1"/>
</dbReference>
<dbReference type="GO" id="GO:0004152">
    <property type="term" value="F:dihydroorotate dehydrogenase activity"/>
    <property type="evidence" value="ECO:0007669"/>
    <property type="project" value="UniProtKB-UniRule"/>
</dbReference>
<dbReference type="EMBL" id="JAEKNN010000051">
    <property type="protein sequence ID" value="MBJ7609783.1"/>
    <property type="molecule type" value="Genomic_DNA"/>
</dbReference>
<accession>A0A934KMV2</accession>
<evidence type="ECO:0000256" key="1">
    <source>
        <dbReference type="ARBA" id="ARBA00004496"/>
    </source>
</evidence>
<feature type="binding site" evidence="9">
    <location>
        <begin position="192"/>
        <end position="193"/>
    </location>
    <ligand>
        <name>substrate</name>
    </ligand>
</feature>
<evidence type="ECO:0000256" key="5">
    <source>
        <dbReference type="ARBA" id="ARBA00022630"/>
    </source>
</evidence>
<keyword evidence="5 9" id="KW-0285">Flavoprotein</keyword>
<keyword evidence="4 9" id="KW-0963">Cytoplasm</keyword>